<reference evidence="2" key="1">
    <citation type="submission" date="2016-06" db="EMBL/GenBank/DDBJ databases">
        <title>Draft genome sequence of Desulfoplanes formicivorans strain Pf12B.</title>
        <authorList>
            <person name="Watanabe M."/>
            <person name="Kojima H."/>
            <person name="Fukui M."/>
        </authorList>
    </citation>
    <scope>NUCLEOTIDE SEQUENCE [LARGE SCALE GENOMIC DNA]</scope>
    <source>
        <strain evidence="2">Pf12B</strain>
    </source>
</reference>
<dbReference type="RefSeq" id="WP_069857635.1">
    <property type="nucleotide sequence ID" value="NZ_BDFE01000009.1"/>
</dbReference>
<dbReference type="AlphaFoldDB" id="A0A194ADI4"/>
<sequence>MPKLTRRRVVLAKTEATYGVDASPDPATDAFICNVSSNITPSGEEVTRDYVRDVLSPIGSVVTTKTVALTIQTELKGGGMEDTDILPPEYEPLLLACGMKKSGDAATGWVYQPESDPAKHDSCTIYYYQDGLLHKAIGCRGSFKIDASVSALGTIEFSMTGLWVDPVDEAMPSPVIADIVPPIVAGLGLTVGGYSPVCNALSFDLGVSTSQRKDINSSTGVTGIEIQSRTPTGSIDPEAVTLAEFNPWTAWSGSTKAAISATVGSDIGNRISISIPKAQYGVPAYGDRDGILTYSLAFTATIDDAGTGDDEVVLTYA</sequence>
<organism evidence="1 2">
    <name type="scientific">Desulfoplanes formicivorans</name>
    <dbReference type="NCBI Taxonomy" id="1592317"/>
    <lineage>
        <taxon>Bacteria</taxon>
        <taxon>Pseudomonadati</taxon>
        <taxon>Thermodesulfobacteriota</taxon>
        <taxon>Desulfovibrionia</taxon>
        <taxon>Desulfovibrionales</taxon>
        <taxon>Desulfoplanaceae</taxon>
        <taxon>Desulfoplanes</taxon>
    </lineage>
</organism>
<accession>A0A194ADI4</accession>
<dbReference type="OrthoDB" id="5444226at2"/>
<evidence type="ECO:0000313" key="1">
    <source>
        <dbReference type="EMBL" id="GAU08142.1"/>
    </source>
</evidence>
<gene>
    <name evidence="1" type="ORF">DPF_0845</name>
</gene>
<keyword evidence="2" id="KW-1185">Reference proteome</keyword>
<evidence type="ECO:0000313" key="2">
    <source>
        <dbReference type="Proteomes" id="UP000095200"/>
    </source>
</evidence>
<dbReference type="Proteomes" id="UP000095200">
    <property type="component" value="Unassembled WGS sequence"/>
</dbReference>
<dbReference type="EMBL" id="BDFE01000009">
    <property type="protein sequence ID" value="GAU08142.1"/>
    <property type="molecule type" value="Genomic_DNA"/>
</dbReference>
<dbReference type="Pfam" id="PF18906">
    <property type="entry name" value="Phage_tube_2"/>
    <property type="match status" value="1"/>
</dbReference>
<name>A0A194ADI4_9BACT</name>
<proteinExistence type="predicted"/>
<dbReference type="InterPro" id="IPR044000">
    <property type="entry name" value="Phage_tube_2"/>
</dbReference>
<dbReference type="STRING" id="1592317.DPF_0845"/>
<protein>
    <submittedName>
        <fullName evidence="1">Uncharacterized protein</fullName>
    </submittedName>
</protein>
<comment type="caution">
    <text evidence="1">The sequence shown here is derived from an EMBL/GenBank/DDBJ whole genome shotgun (WGS) entry which is preliminary data.</text>
</comment>